<feature type="domain" description="BED-type" evidence="8">
    <location>
        <begin position="51"/>
        <end position="111"/>
    </location>
</feature>
<dbReference type="PANTHER" id="PTHR46481">
    <property type="entry name" value="ZINC FINGER BED DOMAIN-CONTAINING PROTEIN 4"/>
    <property type="match status" value="1"/>
</dbReference>
<keyword evidence="10" id="KW-1185">Reference proteome</keyword>
<dbReference type="Pfam" id="PF02892">
    <property type="entry name" value="zf-BED"/>
    <property type="match status" value="1"/>
</dbReference>
<evidence type="ECO:0000256" key="2">
    <source>
        <dbReference type="ARBA" id="ARBA00022771"/>
    </source>
</evidence>
<keyword evidence="1" id="KW-0479">Metal-binding</keyword>
<sequence length="364" mass="41481">MKRMNREEDDGTTVDVAVVGHDGRQDSVSSSTGDKDDSQKVAKQSPKKKWRKRSDVWNHFTELRVGANGVKRCECKYCGKQYNCGGENETKNTKRHLARCVRANTKEIAQALIDANDGSLRNPKISQENFREILSFALIKHDLPFSFVEYEGIRDVFKYLNPNVKNITRNTAKMDILKLHGIEAQKVKVMLHECPGRICLTSDLWTCIAIDGYMSITTHFIDKEWNLQKRIINFSYLPPAHLGVAFSENIFKLLCSRGIKKKVFSIVLDNASANNMACTFLKSHLILRNALVCNGEFFHIHCCAHILNLIVQEELKLVDSSVVKIRECLKYVKGSQVRKQRFLNCVSQPMLSSKMALKQDVPTR</sequence>
<dbReference type="InterPro" id="IPR012337">
    <property type="entry name" value="RNaseH-like_sf"/>
</dbReference>
<evidence type="ECO:0000256" key="7">
    <source>
        <dbReference type="SAM" id="MobiDB-lite"/>
    </source>
</evidence>
<keyword evidence="2 6" id="KW-0863">Zinc-finger</keyword>
<evidence type="ECO:0000256" key="4">
    <source>
        <dbReference type="ARBA" id="ARBA00023015"/>
    </source>
</evidence>
<evidence type="ECO:0000256" key="5">
    <source>
        <dbReference type="ARBA" id="ARBA00023163"/>
    </source>
</evidence>
<dbReference type="SMART" id="SM00614">
    <property type="entry name" value="ZnF_BED"/>
    <property type="match status" value="1"/>
</dbReference>
<keyword evidence="4" id="KW-0805">Transcription regulation</keyword>
<comment type="caution">
    <text evidence="9">The sequence shown here is derived from an EMBL/GenBank/DDBJ whole genome shotgun (WGS) entry which is preliminary data.</text>
</comment>
<evidence type="ECO:0000313" key="9">
    <source>
        <dbReference type="EMBL" id="KAL3522327.1"/>
    </source>
</evidence>
<dbReference type="AlphaFoldDB" id="A0ABD2ZSC0"/>
<dbReference type="EMBL" id="JBJUIK010000007">
    <property type="protein sequence ID" value="KAL3522327.1"/>
    <property type="molecule type" value="Genomic_DNA"/>
</dbReference>
<protein>
    <recommendedName>
        <fullName evidence="8">BED-type domain-containing protein</fullName>
    </recommendedName>
</protein>
<evidence type="ECO:0000256" key="1">
    <source>
        <dbReference type="ARBA" id="ARBA00022723"/>
    </source>
</evidence>
<dbReference type="Proteomes" id="UP001630127">
    <property type="component" value="Unassembled WGS sequence"/>
</dbReference>
<evidence type="ECO:0000256" key="6">
    <source>
        <dbReference type="PROSITE-ProRule" id="PRU00027"/>
    </source>
</evidence>
<accession>A0ABD2ZSC0</accession>
<evidence type="ECO:0000256" key="3">
    <source>
        <dbReference type="ARBA" id="ARBA00022833"/>
    </source>
</evidence>
<dbReference type="InterPro" id="IPR036236">
    <property type="entry name" value="Znf_C2H2_sf"/>
</dbReference>
<dbReference type="SUPFAM" id="SSF53098">
    <property type="entry name" value="Ribonuclease H-like"/>
    <property type="match status" value="1"/>
</dbReference>
<keyword evidence="3" id="KW-0862">Zinc</keyword>
<name>A0ABD2ZSC0_9GENT</name>
<evidence type="ECO:0000259" key="8">
    <source>
        <dbReference type="PROSITE" id="PS50808"/>
    </source>
</evidence>
<keyword evidence="5" id="KW-0804">Transcription</keyword>
<dbReference type="InterPro" id="IPR052035">
    <property type="entry name" value="ZnF_BED_domain_contain"/>
</dbReference>
<organism evidence="9 10">
    <name type="scientific">Cinchona calisaya</name>
    <dbReference type="NCBI Taxonomy" id="153742"/>
    <lineage>
        <taxon>Eukaryota</taxon>
        <taxon>Viridiplantae</taxon>
        <taxon>Streptophyta</taxon>
        <taxon>Embryophyta</taxon>
        <taxon>Tracheophyta</taxon>
        <taxon>Spermatophyta</taxon>
        <taxon>Magnoliopsida</taxon>
        <taxon>eudicotyledons</taxon>
        <taxon>Gunneridae</taxon>
        <taxon>Pentapetalae</taxon>
        <taxon>asterids</taxon>
        <taxon>lamiids</taxon>
        <taxon>Gentianales</taxon>
        <taxon>Rubiaceae</taxon>
        <taxon>Cinchonoideae</taxon>
        <taxon>Cinchoneae</taxon>
        <taxon>Cinchona</taxon>
    </lineage>
</organism>
<dbReference type="PANTHER" id="PTHR46481:SF6">
    <property type="entry name" value="ZINC FINGER BED DOMAIN-CONTAINING PROTEIN RICESLEEPER 2-LIKE"/>
    <property type="match status" value="1"/>
</dbReference>
<evidence type="ECO:0000313" key="10">
    <source>
        <dbReference type="Proteomes" id="UP001630127"/>
    </source>
</evidence>
<proteinExistence type="predicted"/>
<gene>
    <name evidence="9" type="ORF">ACH5RR_015161</name>
</gene>
<dbReference type="SUPFAM" id="SSF57667">
    <property type="entry name" value="beta-beta-alpha zinc fingers"/>
    <property type="match status" value="1"/>
</dbReference>
<dbReference type="PROSITE" id="PS50808">
    <property type="entry name" value="ZF_BED"/>
    <property type="match status" value="1"/>
</dbReference>
<dbReference type="GO" id="GO:0008270">
    <property type="term" value="F:zinc ion binding"/>
    <property type="evidence" value="ECO:0007669"/>
    <property type="project" value="UniProtKB-KW"/>
</dbReference>
<dbReference type="InterPro" id="IPR003656">
    <property type="entry name" value="Znf_BED"/>
</dbReference>
<feature type="region of interest" description="Disordered" evidence="7">
    <location>
        <begin position="1"/>
        <end position="52"/>
    </location>
</feature>
<reference evidence="9 10" key="1">
    <citation type="submission" date="2024-11" db="EMBL/GenBank/DDBJ databases">
        <title>A near-complete genome assembly of Cinchona calisaya.</title>
        <authorList>
            <person name="Lian D.C."/>
            <person name="Zhao X.W."/>
            <person name="Wei L."/>
        </authorList>
    </citation>
    <scope>NUCLEOTIDE SEQUENCE [LARGE SCALE GENOMIC DNA]</scope>
    <source>
        <tissue evidence="9">Nenye</tissue>
    </source>
</reference>